<evidence type="ECO:0000256" key="5">
    <source>
        <dbReference type="PIRSR" id="PIRSR634603-1"/>
    </source>
</evidence>
<dbReference type="Pfam" id="PF02746">
    <property type="entry name" value="MR_MLE_N"/>
    <property type="match status" value="1"/>
</dbReference>
<dbReference type="Gene3D" id="3.30.390.10">
    <property type="entry name" value="Enolase-like, N-terminal domain"/>
    <property type="match status" value="1"/>
</dbReference>
<dbReference type="SFLD" id="SFLDG00180">
    <property type="entry name" value="muconate_cycloisomerase"/>
    <property type="match status" value="1"/>
</dbReference>
<protein>
    <recommendedName>
        <fullName evidence="7">Dipeptide epimerase</fullName>
        <ecNumber evidence="7">5.1.1.-</ecNumber>
    </recommendedName>
</protein>
<dbReference type="PANTHER" id="PTHR48073:SF2">
    <property type="entry name" value="O-SUCCINYLBENZOATE SYNTHASE"/>
    <property type="match status" value="1"/>
</dbReference>
<dbReference type="SUPFAM" id="SSF51604">
    <property type="entry name" value="Enolase C-terminal domain-like"/>
    <property type="match status" value="1"/>
</dbReference>
<evidence type="ECO:0000256" key="7">
    <source>
        <dbReference type="RuleBase" id="RU366006"/>
    </source>
</evidence>
<dbReference type="CDD" id="cd03319">
    <property type="entry name" value="L-Ala-DL-Glu_epimerase"/>
    <property type="match status" value="1"/>
</dbReference>
<dbReference type="InterPro" id="IPR013342">
    <property type="entry name" value="Mandelate_racemase_C"/>
</dbReference>
<dbReference type="FunFam" id="3.30.390.10:FF:000009">
    <property type="entry name" value="Hydrophobic dipeptide epimerase"/>
    <property type="match status" value="1"/>
</dbReference>
<dbReference type="InterPro" id="IPR018110">
    <property type="entry name" value="Mandel_Rmase/mucon_lact_enz_CS"/>
</dbReference>
<proteinExistence type="inferred from homology"/>
<evidence type="ECO:0000256" key="3">
    <source>
        <dbReference type="ARBA" id="ARBA00022842"/>
    </source>
</evidence>
<dbReference type="AlphaFoldDB" id="A0A8J2TQ25"/>
<organism evidence="9 10">
    <name type="scientific">Compostibacillus humi</name>
    <dbReference type="NCBI Taxonomy" id="1245525"/>
    <lineage>
        <taxon>Bacteria</taxon>
        <taxon>Bacillati</taxon>
        <taxon>Bacillota</taxon>
        <taxon>Bacilli</taxon>
        <taxon>Bacillales</taxon>
        <taxon>Bacillaceae</taxon>
        <taxon>Compostibacillus</taxon>
    </lineage>
</organism>
<dbReference type="GO" id="GO:0009063">
    <property type="term" value="P:amino acid catabolic process"/>
    <property type="evidence" value="ECO:0007669"/>
    <property type="project" value="InterPro"/>
</dbReference>
<dbReference type="EC" id="5.1.1.-" evidence="7"/>
<dbReference type="RefSeq" id="WP_188392848.1">
    <property type="nucleotide sequence ID" value="NZ_BMEV01000057.1"/>
</dbReference>
<dbReference type="GO" id="GO:0006518">
    <property type="term" value="P:peptide metabolic process"/>
    <property type="evidence" value="ECO:0007669"/>
    <property type="project" value="UniProtKB-ARBA"/>
</dbReference>
<comment type="similarity">
    <text evidence="1 7">Belongs to the mandelate racemase/muconate lactonizing enzyme family.</text>
</comment>
<dbReference type="Proteomes" id="UP000602050">
    <property type="component" value="Unassembled WGS sequence"/>
</dbReference>
<feature type="binding site" evidence="6">
    <location>
        <position position="240"/>
    </location>
    <ligand>
        <name>Mg(2+)</name>
        <dbReference type="ChEBI" id="CHEBI:18420"/>
    </ligand>
</feature>
<keyword evidence="3 6" id="KW-0460">Magnesium</keyword>
<evidence type="ECO:0000256" key="2">
    <source>
        <dbReference type="ARBA" id="ARBA00022723"/>
    </source>
</evidence>
<feature type="binding site" evidence="6">
    <location>
        <position position="189"/>
    </location>
    <ligand>
        <name>Mg(2+)</name>
        <dbReference type="ChEBI" id="CHEBI:18420"/>
    </ligand>
</feature>
<evidence type="ECO:0000256" key="6">
    <source>
        <dbReference type="PIRSR" id="PIRSR634603-3"/>
    </source>
</evidence>
<dbReference type="InterPro" id="IPR029017">
    <property type="entry name" value="Enolase-like_N"/>
</dbReference>
<comment type="caution">
    <text evidence="9">The sequence shown here is derived from an EMBL/GenBank/DDBJ whole genome shotgun (WGS) entry which is preliminary data.</text>
</comment>
<dbReference type="GO" id="GO:0016855">
    <property type="term" value="F:racemase and epimerase activity, acting on amino acids and derivatives"/>
    <property type="evidence" value="ECO:0007669"/>
    <property type="project" value="UniProtKB-UniRule"/>
</dbReference>
<dbReference type="InterPro" id="IPR036849">
    <property type="entry name" value="Enolase-like_C_sf"/>
</dbReference>
<dbReference type="SMART" id="SM00922">
    <property type="entry name" value="MR_MLE"/>
    <property type="match status" value="1"/>
</dbReference>
<evidence type="ECO:0000259" key="8">
    <source>
        <dbReference type="SMART" id="SM00922"/>
    </source>
</evidence>
<dbReference type="InterPro" id="IPR013341">
    <property type="entry name" value="Mandelate_racemase_N_dom"/>
</dbReference>
<feature type="active site" description="Proton acceptor; specific for (S)-substrate epimerization" evidence="5">
    <location>
        <position position="264"/>
    </location>
</feature>
<dbReference type="InterPro" id="IPR034603">
    <property type="entry name" value="Dipeptide_epimerase"/>
</dbReference>
<name>A0A8J2TQ25_9BACI</name>
<keyword evidence="2 6" id="KW-0479">Metal-binding</keyword>
<reference evidence="9" key="1">
    <citation type="journal article" date="2014" name="Int. J. Syst. Evol. Microbiol.">
        <title>Complete genome sequence of Corynebacterium casei LMG S-19264T (=DSM 44701T), isolated from a smear-ripened cheese.</title>
        <authorList>
            <consortium name="US DOE Joint Genome Institute (JGI-PGF)"/>
            <person name="Walter F."/>
            <person name="Albersmeier A."/>
            <person name="Kalinowski J."/>
            <person name="Ruckert C."/>
        </authorList>
    </citation>
    <scope>NUCLEOTIDE SEQUENCE</scope>
    <source>
        <strain evidence="9">CGMCC 1.12360</strain>
    </source>
</reference>
<evidence type="ECO:0000256" key="1">
    <source>
        <dbReference type="ARBA" id="ARBA00008031"/>
    </source>
</evidence>
<feature type="active site" description="Proton acceptor; specific for (R)-substrate epimerization" evidence="5">
    <location>
        <position position="161"/>
    </location>
</feature>
<comment type="cofactor">
    <cofactor evidence="6 7">
        <name>Mg(2+)</name>
        <dbReference type="ChEBI" id="CHEBI:18420"/>
    </cofactor>
    <text evidence="6 7">Binds 1 Mg(2+) ion per subunit.</text>
</comment>
<keyword evidence="10" id="KW-1185">Reference proteome</keyword>
<dbReference type="SUPFAM" id="SSF54826">
    <property type="entry name" value="Enolase N-terminal domain-like"/>
    <property type="match status" value="1"/>
</dbReference>
<dbReference type="PROSITE" id="PS00909">
    <property type="entry name" value="MR_MLE_2"/>
    <property type="match status" value="1"/>
</dbReference>
<accession>A0A8J2TQ25</accession>
<dbReference type="EMBL" id="BMEV01000057">
    <property type="protein sequence ID" value="GFZ84473.1"/>
    <property type="molecule type" value="Genomic_DNA"/>
</dbReference>
<feature type="domain" description="Mandelate racemase/muconate lactonizing enzyme C-terminal" evidence="8">
    <location>
        <begin position="140"/>
        <end position="236"/>
    </location>
</feature>
<keyword evidence="4 7" id="KW-0413">Isomerase</keyword>
<reference evidence="9" key="2">
    <citation type="submission" date="2020-09" db="EMBL/GenBank/DDBJ databases">
        <authorList>
            <person name="Sun Q."/>
            <person name="Zhou Y."/>
        </authorList>
    </citation>
    <scope>NUCLEOTIDE SEQUENCE</scope>
    <source>
        <strain evidence="9">CGMCC 1.12360</strain>
    </source>
</reference>
<dbReference type="SFLD" id="SFLDF00009">
    <property type="entry name" value="o-succinylbenzoate_synthase"/>
    <property type="match status" value="1"/>
</dbReference>
<dbReference type="InterPro" id="IPR029065">
    <property type="entry name" value="Enolase_C-like"/>
</dbReference>
<dbReference type="SFLD" id="SFLDS00001">
    <property type="entry name" value="Enolase"/>
    <property type="match status" value="1"/>
</dbReference>
<evidence type="ECO:0000256" key="4">
    <source>
        <dbReference type="ARBA" id="ARBA00023235"/>
    </source>
</evidence>
<dbReference type="Gene3D" id="3.20.20.120">
    <property type="entry name" value="Enolase-like C-terminal domain"/>
    <property type="match status" value="1"/>
</dbReference>
<gene>
    <name evidence="9" type="ORF">GCM10010978_26020</name>
</gene>
<evidence type="ECO:0000313" key="9">
    <source>
        <dbReference type="EMBL" id="GFZ84473.1"/>
    </source>
</evidence>
<dbReference type="PANTHER" id="PTHR48073">
    <property type="entry name" value="O-SUCCINYLBENZOATE SYNTHASE-RELATED"/>
    <property type="match status" value="1"/>
</dbReference>
<feature type="binding site" evidence="6">
    <location>
        <position position="215"/>
    </location>
    <ligand>
        <name>Mg(2+)</name>
        <dbReference type="ChEBI" id="CHEBI:18420"/>
    </ligand>
</feature>
<evidence type="ECO:0000313" key="10">
    <source>
        <dbReference type="Proteomes" id="UP000602050"/>
    </source>
</evidence>
<dbReference type="Pfam" id="PF13378">
    <property type="entry name" value="MR_MLE_C"/>
    <property type="match status" value="1"/>
</dbReference>
<dbReference type="GO" id="GO:0000287">
    <property type="term" value="F:magnesium ion binding"/>
    <property type="evidence" value="ECO:0007669"/>
    <property type="project" value="UniProtKB-ARBA"/>
</dbReference>
<sequence length="354" mass="38131">MKITNLKVEKLKLELFKPLTVALGTIESVETLLVKVETDEGIYGIGEGAPFEFVTGETLETAITTAQLLGNQIIGQNPLNIEGIHEIMDKTIVGNTAAKAAIDIALYDLKGKYMNAPLYQVLGGYSNSFLTDVTIGIDTPETMANEAKERVAQGFSILKIKAGLNPEQDIEAIKQIRGAVGSSIRLRMDANQGWTASDAVKVMNAVEKYQVEAVEQPLPSWDIDGMAYVRKKVTIPVMADESVHSPRDAYQVAKKQAADVINIKLMKSGGLYKAMSINNIAEAAGIQCMVGCMLESKIAITAGASLVAAKKNITEADMDSFLYVKDIGINGGLQLDHGKITLPERPGLGIDLDM</sequence>